<feature type="region of interest" description="Disordered" evidence="8">
    <location>
        <begin position="1"/>
        <end position="29"/>
    </location>
</feature>
<keyword evidence="7 9" id="KW-0472">Membrane</keyword>
<dbReference type="Gene3D" id="1.20.58.340">
    <property type="entry name" value="Magnesium transport protein CorA, transmembrane region"/>
    <property type="match status" value="2"/>
</dbReference>
<dbReference type="GO" id="GO:0050897">
    <property type="term" value="F:cobalt ion binding"/>
    <property type="evidence" value="ECO:0007669"/>
    <property type="project" value="TreeGrafter"/>
</dbReference>
<evidence type="ECO:0000256" key="4">
    <source>
        <dbReference type="ARBA" id="ARBA00022475"/>
    </source>
</evidence>
<protein>
    <submittedName>
        <fullName evidence="10">Uncharacterized protein</fullName>
    </submittedName>
</protein>
<proteinExistence type="inferred from homology"/>
<dbReference type="InterPro" id="IPR045861">
    <property type="entry name" value="CorA_cytoplasmic_dom"/>
</dbReference>
<keyword evidence="11" id="KW-1185">Reference proteome</keyword>
<evidence type="ECO:0000256" key="9">
    <source>
        <dbReference type="SAM" id="Phobius"/>
    </source>
</evidence>
<evidence type="ECO:0000256" key="8">
    <source>
        <dbReference type="SAM" id="MobiDB-lite"/>
    </source>
</evidence>
<dbReference type="STRING" id="578458.D8PQB5"/>
<keyword evidence="4" id="KW-1003">Cell membrane</keyword>
<sequence length="523" mass="59616">MEPSLSPTSTIQGGSSDAGAEPGIDPRLSSANEKYSHFEEDCAIDIIDYSAKDATFQRMHNSEFVELMYDTATQKRDSPPSHWTDKKGSAPFRWISITGIDWNVLSSLALRYADLHALALEDVLQEQGFTHSKADYYNHHLHLRVLAHTLAPDDELEHSRWWMNQANLHRQSSSADVERDPTTSPYAHSLAGRARRGIKRRLGLLSGYRNHVRKSRQMHSCGTYDAQEREKQVLRLQALTKGERVNVRREPLFVFLTRDGTVISINPTRKLHFTRPLMERMRQPDSVLRTSEDPSMLVESIIDLVVDRILELMDSYQDKIHRLEQDVLLRANGMSTVRSLHILSGDLAMHKRTLEPIKNLIYGLRRYDLERCLAIANMDAAHDAEAGDGHSAQPKVKGYMSYKSKIYLVSVHQQINFALTSVEMFDGTTENLINFAFNSASYDMNNSMRRLNVAATIFLPLTLLTGYFGMNFADIADLQFWIVAIPVMVVLLPVFAYSDIRNAFRYVKKRMEMDEASKYAGLL</sequence>
<feature type="transmembrane region" description="Helical" evidence="9">
    <location>
        <begin position="478"/>
        <end position="500"/>
    </location>
</feature>
<dbReference type="InParanoid" id="D8PQB5"/>
<keyword evidence="5 9" id="KW-0812">Transmembrane</keyword>
<evidence type="ECO:0000256" key="3">
    <source>
        <dbReference type="ARBA" id="ARBA00022448"/>
    </source>
</evidence>
<feature type="transmembrane region" description="Helical" evidence="9">
    <location>
        <begin position="451"/>
        <end position="472"/>
    </location>
</feature>
<keyword evidence="6 9" id="KW-1133">Transmembrane helix</keyword>
<dbReference type="PANTHER" id="PTHR46494:SF1">
    <property type="entry name" value="CORA FAMILY METAL ION TRANSPORTER (EUROFUNG)"/>
    <property type="match status" value="1"/>
</dbReference>
<dbReference type="OMA" id="HCIIITE"/>
<comment type="similarity">
    <text evidence="2">Belongs to the CorA metal ion transporter (MIT) (TC 1.A.35) family.</text>
</comment>
<dbReference type="SUPFAM" id="SSF143865">
    <property type="entry name" value="CorA soluble domain-like"/>
    <property type="match status" value="1"/>
</dbReference>
<comment type="subcellular location">
    <subcellularLocation>
        <location evidence="1">Cell membrane</location>
        <topology evidence="1">Multi-pass membrane protein</topology>
    </subcellularLocation>
</comment>
<dbReference type="GO" id="GO:0015095">
    <property type="term" value="F:magnesium ion transmembrane transporter activity"/>
    <property type="evidence" value="ECO:0007669"/>
    <property type="project" value="TreeGrafter"/>
</dbReference>
<dbReference type="GO" id="GO:0000287">
    <property type="term" value="F:magnesium ion binding"/>
    <property type="evidence" value="ECO:0007669"/>
    <property type="project" value="TreeGrafter"/>
</dbReference>
<dbReference type="PANTHER" id="PTHR46494">
    <property type="entry name" value="CORA FAMILY METAL ION TRANSPORTER (EUROFUNG)"/>
    <property type="match status" value="1"/>
</dbReference>
<reference evidence="10 11" key="1">
    <citation type="journal article" date="2010" name="Nat. Biotechnol.">
        <title>Genome sequence of the model mushroom Schizophyllum commune.</title>
        <authorList>
            <person name="Ohm R.A."/>
            <person name="de Jong J.F."/>
            <person name="Lugones L.G."/>
            <person name="Aerts A."/>
            <person name="Kothe E."/>
            <person name="Stajich J.E."/>
            <person name="de Vries R.P."/>
            <person name="Record E."/>
            <person name="Levasseur A."/>
            <person name="Baker S.E."/>
            <person name="Bartholomew K.A."/>
            <person name="Coutinho P.M."/>
            <person name="Erdmann S."/>
            <person name="Fowler T.J."/>
            <person name="Gathman A.C."/>
            <person name="Lombard V."/>
            <person name="Henrissat B."/>
            <person name="Knabe N."/>
            <person name="Kuees U."/>
            <person name="Lilly W.W."/>
            <person name="Lindquist E."/>
            <person name="Lucas S."/>
            <person name="Magnuson J.K."/>
            <person name="Piumi F."/>
            <person name="Raudaskoski M."/>
            <person name="Salamov A."/>
            <person name="Schmutz J."/>
            <person name="Schwarze F.W.M.R."/>
            <person name="vanKuyk P.A."/>
            <person name="Horton J.S."/>
            <person name="Grigoriev I.V."/>
            <person name="Woesten H.A.B."/>
        </authorList>
    </citation>
    <scope>NUCLEOTIDE SEQUENCE [LARGE SCALE GENOMIC DNA]</scope>
    <source>
        <strain evidence="11">H4-8 / FGSC 9210</strain>
    </source>
</reference>
<evidence type="ECO:0000256" key="1">
    <source>
        <dbReference type="ARBA" id="ARBA00004651"/>
    </source>
</evidence>
<dbReference type="InterPro" id="IPR002523">
    <property type="entry name" value="MgTranspt_CorA/ZnTranspt_ZntB"/>
</dbReference>
<evidence type="ECO:0000313" key="10">
    <source>
        <dbReference type="EMBL" id="EFJ03751.1"/>
    </source>
</evidence>
<dbReference type="GO" id="GO:0015087">
    <property type="term" value="F:cobalt ion transmembrane transporter activity"/>
    <property type="evidence" value="ECO:0007669"/>
    <property type="project" value="TreeGrafter"/>
</dbReference>
<dbReference type="InterPro" id="IPR045863">
    <property type="entry name" value="CorA_TM1_TM2"/>
</dbReference>
<evidence type="ECO:0000256" key="5">
    <source>
        <dbReference type="ARBA" id="ARBA00022692"/>
    </source>
</evidence>
<dbReference type="AlphaFoldDB" id="D8PQB5"/>
<evidence type="ECO:0000313" key="11">
    <source>
        <dbReference type="Proteomes" id="UP000007431"/>
    </source>
</evidence>
<accession>D8PQB5</accession>
<gene>
    <name evidence="10" type="ORF">SCHCODRAFT_49667</name>
</gene>
<dbReference type="GO" id="GO:0005886">
    <property type="term" value="C:plasma membrane"/>
    <property type="evidence" value="ECO:0007669"/>
    <property type="project" value="UniProtKB-SubCell"/>
</dbReference>
<dbReference type="EMBL" id="GL377302">
    <property type="protein sequence ID" value="EFJ03751.1"/>
    <property type="molecule type" value="Genomic_DNA"/>
</dbReference>
<dbReference type="SUPFAM" id="SSF144083">
    <property type="entry name" value="Magnesium transport protein CorA, transmembrane region"/>
    <property type="match status" value="1"/>
</dbReference>
<evidence type="ECO:0000256" key="6">
    <source>
        <dbReference type="ARBA" id="ARBA00022989"/>
    </source>
</evidence>
<evidence type="ECO:0000256" key="2">
    <source>
        <dbReference type="ARBA" id="ARBA00009765"/>
    </source>
</evidence>
<dbReference type="Proteomes" id="UP000007431">
    <property type="component" value="Unassembled WGS sequence"/>
</dbReference>
<dbReference type="Gene3D" id="3.30.460.20">
    <property type="entry name" value="CorA soluble domain-like"/>
    <property type="match status" value="1"/>
</dbReference>
<keyword evidence="3" id="KW-0813">Transport</keyword>
<dbReference type="VEuPathDB" id="FungiDB:SCHCODRAFT_02486662"/>
<dbReference type="eggNOG" id="ENOG502QVFZ">
    <property type="taxonomic scope" value="Eukaryota"/>
</dbReference>
<organism evidence="11">
    <name type="scientific">Schizophyllum commune (strain H4-8 / FGSC 9210)</name>
    <name type="common">Split gill fungus</name>
    <dbReference type="NCBI Taxonomy" id="578458"/>
    <lineage>
        <taxon>Eukaryota</taxon>
        <taxon>Fungi</taxon>
        <taxon>Dikarya</taxon>
        <taxon>Basidiomycota</taxon>
        <taxon>Agaricomycotina</taxon>
        <taxon>Agaricomycetes</taxon>
        <taxon>Agaricomycetidae</taxon>
        <taxon>Agaricales</taxon>
        <taxon>Schizophyllaceae</taxon>
        <taxon>Schizophyllum</taxon>
    </lineage>
</organism>
<dbReference type="HOGENOM" id="CLU_015119_1_0_1"/>
<feature type="compositionally biased region" description="Polar residues" evidence="8">
    <location>
        <begin position="1"/>
        <end position="15"/>
    </location>
</feature>
<name>D8PQB5_SCHCM</name>
<evidence type="ECO:0000256" key="7">
    <source>
        <dbReference type="ARBA" id="ARBA00023136"/>
    </source>
</evidence>
<dbReference type="Pfam" id="PF01544">
    <property type="entry name" value="CorA"/>
    <property type="match status" value="1"/>
</dbReference>